<reference evidence="3 4" key="1">
    <citation type="submission" date="2024-09" db="EMBL/GenBank/DDBJ databases">
        <title>The Natural Products Discovery Center: Release of the First 8490 Sequenced Strains for Exploring Actinobacteria Biosynthetic Diversity.</title>
        <authorList>
            <person name="Kalkreuter E."/>
            <person name="Kautsar S.A."/>
            <person name="Yang D."/>
            <person name="Bader C.D."/>
            <person name="Teijaro C.N."/>
            <person name="Fluegel L."/>
            <person name="Davis C.M."/>
            <person name="Simpson J.R."/>
            <person name="Lauterbach L."/>
            <person name="Steele A.D."/>
            <person name="Gui C."/>
            <person name="Meng S."/>
            <person name="Li G."/>
            <person name="Viehrig K."/>
            <person name="Ye F."/>
            <person name="Su P."/>
            <person name="Kiefer A.F."/>
            <person name="Nichols A."/>
            <person name="Cepeda A.J."/>
            <person name="Yan W."/>
            <person name="Fan B."/>
            <person name="Jiang Y."/>
            <person name="Adhikari A."/>
            <person name="Zheng C.-J."/>
            <person name="Schuster L."/>
            <person name="Cowan T.M."/>
            <person name="Smanski M.J."/>
            <person name="Chevrette M.G."/>
            <person name="De Carvalho L.P.S."/>
            <person name="Shen B."/>
        </authorList>
    </citation>
    <scope>NUCLEOTIDE SEQUENCE [LARGE SCALE GENOMIC DNA]</scope>
    <source>
        <strain evidence="3 4">NPDC056472</strain>
    </source>
</reference>
<evidence type="ECO:0000256" key="2">
    <source>
        <dbReference type="SAM" id="SignalP"/>
    </source>
</evidence>
<evidence type="ECO:0000313" key="4">
    <source>
        <dbReference type="Proteomes" id="UP001600424"/>
    </source>
</evidence>
<dbReference type="Proteomes" id="UP001600424">
    <property type="component" value="Unassembled WGS sequence"/>
</dbReference>
<dbReference type="SUPFAM" id="SSF69318">
    <property type="entry name" value="Integrin alpha N-terminal domain"/>
    <property type="match status" value="1"/>
</dbReference>
<comment type="caution">
    <text evidence="3">The sequence shown here is derived from an EMBL/GenBank/DDBJ whole genome shotgun (WGS) entry which is preliminary data.</text>
</comment>
<protein>
    <submittedName>
        <fullName evidence="3">FG-GAP-like repeat-containing protein</fullName>
    </submittedName>
</protein>
<dbReference type="InterPro" id="IPR038765">
    <property type="entry name" value="Papain-like_cys_pep_sf"/>
</dbReference>
<proteinExistence type="predicted"/>
<dbReference type="InterPro" id="IPR013517">
    <property type="entry name" value="FG-GAP"/>
</dbReference>
<gene>
    <name evidence="3" type="ORF">ACFQ63_37805</name>
</gene>
<name>A0ABW6J7Y9_STRWE</name>
<dbReference type="EMBL" id="JBHTRV010000051">
    <property type="protein sequence ID" value="MFE5985437.1"/>
    <property type="molecule type" value="Genomic_DNA"/>
</dbReference>
<feature type="signal peptide" evidence="2">
    <location>
        <begin position="1"/>
        <end position="29"/>
    </location>
</feature>
<dbReference type="Pfam" id="PF13517">
    <property type="entry name" value="FG-GAP_3"/>
    <property type="match status" value="2"/>
</dbReference>
<accession>A0ABW6J7Y9</accession>
<dbReference type="SUPFAM" id="SSF54001">
    <property type="entry name" value="Cysteine proteinases"/>
    <property type="match status" value="1"/>
</dbReference>
<evidence type="ECO:0000313" key="3">
    <source>
        <dbReference type="EMBL" id="MFE5985437.1"/>
    </source>
</evidence>
<organism evidence="3 4">
    <name type="scientific">Streptomyces wedmorensis</name>
    <dbReference type="NCBI Taxonomy" id="43759"/>
    <lineage>
        <taxon>Bacteria</taxon>
        <taxon>Bacillati</taxon>
        <taxon>Actinomycetota</taxon>
        <taxon>Actinomycetes</taxon>
        <taxon>Kitasatosporales</taxon>
        <taxon>Streptomycetaceae</taxon>
        <taxon>Streptomyces</taxon>
    </lineage>
</organism>
<dbReference type="RefSeq" id="WP_386251456.1">
    <property type="nucleotide sequence ID" value="NZ_JBHTRV010000051.1"/>
</dbReference>
<dbReference type="InterPro" id="IPR028994">
    <property type="entry name" value="Integrin_alpha_N"/>
</dbReference>
<sequence length="546" mass="56615">MNSKRVPSRALALALAALTATGLSLTVDAAAYASPQKATTKAATGKKAATPVGTSTTFTPTVANPTTATAEELIAGAKAAGLPAPTTAPGTGFVKQTDGSDTARTFLAQAAAEDSTVGGEITRDEILARAQSWIDQQVPYSQTAYHTDSNGTYRQDCSGFVSMAWHLSVGSHNNWGATTWTLPNYATRLGSLDDLLPGDMIDQENQHVVLFKGWTDSSHTTAVIMEEARPGTNARQTTLSRSYLTDNGFHPYRYDKVIERRVNTTPSLSGDANADMAVLSTDGDLAIRNNIGAGDGFGTSKTVSQGWANFLGNPGQGRLYFADVNGDGLKDLVVHSTDGDVAIRLNLGAGDGFGASKVVSQGWANFLGGAGKGRLYFADANGDGNADMLVHSPDGDVALRLNIGAGDGFGASKVVSQGWANFLGNSGQGRLYFADANGDGNADMLVHSADGDVALRLNIGAGDGFGTSKVVSQGWANFLGGAGKGRLYFADANGDGNADMLVHSPDGDVALRLNLSAGDGFGTSKTVSQGWANFLGNSGQGRLYFD</sequence>
<dbReference type="PANTHER" id="PTHR44103">
    <property type="entry name" value="PROPROTEIN CONVERTASE P"/>
    <property type="match status" value="1"/>
</dbReference>
<dbReference type="PANTHER" id="PTHR44103:SF1">
    <property type="entry name" value="PROPROTEIN CONVERTASE P"/>
    <property type="match status" value="1"/>
</dbReference>
<keyword evidence="1 2" id="KW-0732">Signal</keyword>
<dbReference type="Gene3D" id="3.90.1720.10">
    <property type="entry name" value="endopeptidase domain like (from Nostoc punctiforme)"/>
    <property type="match status" value="1"/>
</dbReference>
<keyword evidence="4" id="KW-1185">Reference proteome</keyword>
<evidence type="ECO:0000256" key="1">
    <source>
        <dbReference type="ARBA" id="ARBA00022729"/>
    </source>
</evidence>
<feature type="chain" id="PRO_5045537543" evidence="2">
    <location>
        <begin position="30"/>
        <end position="546"/>
    </location>
</feature>